<dbReference type="Proteomes" id="UP000190989">
    <property type="component" value="Unassembled WGS sequence"/>
</dbReference>
<reference evidence="6" key="1">
    <citation type="submission" date="2017-02" db="EMBL/GenBank/DDBJ databases">
        <authorList>
            <person name="Varghese N."/>
            <person name="Submissions S."/>
        </authorList>
    </citation>
    <scope>NUCLEOTIDE SEQUENCE [LARGE SCALE GENOMIC DNA]</scope>
    <source>
        <strain evidence="6">SM117</strain>
    </source>
</reference>
<dbReference type="EMBL" id="FVZE01000003">
    <property type="protein sequence ID" value="SLJ99317.1"/>
    <property type="molecule type" value="Genomic_DNA"/>
</dbReference>
<keyword evidence="1" id="KW-0805">Transcription regulation</keyword>
<dbReference type="Gene3D" id="1.10.10.60">
    <property type="entry name" value="Homeodomain-like"/>
    <property type="match status" value="1"/>
</dbReference>
<sequence length="180" mass="19906">MARMLALLFEAQKALPSEPDLAKLLLDNLGRLIRQTSVRSTAELTLLPSQPAHEPPPTGGLAAWQMHKVIGHVSRNLAGNIRTEELANEVNLSTGHFFRAFKATMGETPHSFVVRQRVRRAQQMMLETGDTLSEIASACGLTDQAHLTRLFKRMVGTTPLVWRRRWQDDGAADLACGARA</sequence>
<protein>
    <submittedName>
        <fullName evidence="5">AraC-type DNA-binding protein</fullName>
    </submittedName>
</protein>
<keyword evidence="6" id="KW-1185">Reference proteome</keyword>
<keyword evidence="3" id="KW-0804">Transcription</keyword>
<dbReference type="SMART" id="SM00342">
    <property type="entry name" value="HTH_ARAC"/>
    <property type="match status" value="1"/>
</dbReference>
<evidence type="ECO:0000259" key="4">
    <source>
        <dbReference type="PROSITE" id="PS01124"/>
    </source>
</evidence>
<dbReference type="RefSeq" id="WP_079730444.1">
    <property type="nucleotide sequence ID" value="NZ_FVZE01000003.1"/>
</dbReference>
<keyword evidence="2 5" id="KW-0238">DNA-binding</keyword>
<proteinExistence type="predicted"/>
<dbReference type="InterPro" id="IPR018060">
    <property type="entry name" value="HTH_AraC"/>
</dbReference>
<dbReference type="PROSITE" id="PS01124">
    <property type="entry name" value="HTH_ARAC_FAMILY_2"/>
    <property type="match status" value="1"/>
</dbReference>
<dbReference type="SUPFAM" id="SSF46689">
    <property type="entry name" value="Homeodomain-like"/>
    <property type="match status" value="2"/>
</dbReference>
<evidence type="ECO:0000256" key="2">
    <source>
        <dbReference type="ARBA" id="ARBA00023125"/>
    </source>
</evidence>
<accession>A0A1U6HU31</accession>
<dbReference type="InterPro" id="IPR018062">
    <property type="entry name" value="HTH_AraC-typ_CS"/>
</dbReference>
<organism evidence="5 6">
    <name type="scientific">Novosphingobium mathurense</name>
    <dbReference type="NCBI Taxonomy" id="428990"/>
    <lineage>
        <taxon>Bacteria</taxon>
        <taxon>Pseudomonadati</taxon>
        <taxon>Pseudomonadota</taxon>
        <taxon>Alphaproteobacteria</taxon>
        <taxon>Sphingomonadales</taxon>
        <taxon>Sphingomonadaceae</taxon>
        <taxon>Novosphingobium</taxon>
    </lineage>
</organism>
<dbReference type="PROSITE" id="PS00041">
    <property type="entry name" value="HTH_ARAC_FAMILY_1"/>
    <property type="match status" value="1"/>
</dbReference>
<dbReference type="GO" id="GO:0043565">
    <property type="term" value="F:sequence-specific DNA binding"/>
    <property type="evidence" value="ECO:0007669"/>
    <property type="project" value="InterPro"/>
</dbReference>
<dbReference type="InterPro" id="IPR009057">
    <property type="entry name" value="Homeodomain-like_sf"/>
</dbReference>
<evidence type="ECO:0000256" key="3">
    <source>
        <dbReference type="ARBA" id="ARBA00023163"/>
    </source>
</evidence>
<dbReference type="AlphaFoldDB" id="A0A1U6HU31"/>
<evidence type="ECO:0000313" key="5">
    <source>
        <dbReference type="EMBL" id="SLJ99317.1"/>
    </source>
</evidence>
<evidence type="ECO:0000256" key="1">
    <source>
        <dbReference type="ARBA" id="ARBA00023015"/>
    </source>
</evidence>
<gene>
    <name evidence="5" type="ORF">SAMN06295987_10374</name>
</gene>
<name>A0A1U6HU31_9SPHN</name>
<dbReference type="Pfam" id="PF12833">
    <property type="entry name" value="HTH_18"/>
    <property type="match status" value="1"/>
</dbReference>
<dbReference type="InterPro" id="IPR050204">
    <property type="entry name" value="AraC_XylS_family_regulators"/>
</dbReference>
<dbReference type="PANTHER" id="PTHR46796:SF14">
    <property type="entry name" value="TRANSCRIPTIONAL REGULATORY PROTEIN"/>
    <property type="match status" value="1"/>
</dbReference>
<evidence type="ECO:0000313" key="6">
    <source>
        <dbReference type="Proteomes" id="UP000190989"/>
    </source>
</evidence>
<feature type="domain" description="HTH araC/xylS-type" evidence="4">
    <location>
        <begin position="67"/>
        <end position="165"/>
    </location>
</feature>
<dbReference type="PANTHER" id="PTHR46796">
    <property type="entry name" value="HTH-TYPE TRANSCRIPTIONAL ACTIVATOR RHAS-RELATED"/>
    <property type="match status" value="1"/>
</dbReference>
<dbReference type="STRING" id="428990.SAMN06295987_10374"/>
<dbReference type="GO" id="GO:0003700">
    <property type="term" value="F:DNA-binding transcription factor activity"/>
    <property type="evidence" value="ECO:0007669"/>
    <property type="project" value="InterPro"/>
</dbReference>